<evidence type="ECO:0000313" key="2">
    <source>
        <dbReference type="Proteomes" id="UP000792374"/>
    </source>
</evidence>
<name>A0ABM9QKZ9_9POXV</name>
<gene>
    <name evidence="1" type="ORF">CHREV_286</name>
</gene>
<keyword evidence="2" id="KW-1185">Reference proteome</keyword>
<organism evidence="1 2">
    <name type="scientific">Choristoneura rosaceana entomopoxvirus 'L'</name>
    <dbReference type="NCBI Taxonomy" id="1293539"/>
    <lineage>
        <taxon>Viruses</taxon>
        <taxon>Varidnaviria</taxon>
        <taxon>Bamfordvirae</taxon>
        <taxon>Nucleocytoviricota</taxon>
        <taxon>Pokkesviricetes</taxon>
        <taxon>Chitovirales</taxon>
        <taxon>Poxviridae</taxon>
        <taxon>Entomopoxvirinae</taxon>
        <taxon>Betaentomopoxvirus</taxon>
        <taxon>Betaentomopoxvirus crosaceana</taxon>
        <taxon>Choristoneura rosaceana entomopoxvirus</taxon>
    </lineage>
</organism>
<evidence type="ECO:0008006" key="3">
    <source>
        <dbReference type="Google" id="ProtNLM"/>
    </source>
</evidence>
<dbReference type="GeneID" id="15613611"/>
<sequence length="142" mass="17261">MLSLVDLSIKSIHKHNIIIENAYYKNLINRRSIILYYSDNIKYIDKDIIKHFDLLLTFYIHMINNKNISKDWSFSTLHLSSFKIFLNRKSIHILKNINTILLLNCDNYIKDMIYDVNMHIYRYKNFEKKHVEMVINLIDSYR</sequence>
<dbReference type="EMBL" id="HF679133">
    <property type="protein sequence ID" value="CCU56188.1"/>
    <property type="molecule type" value="Genomic_DNA"/>
</dbReference>
<evidence type="ECO:0000313" key="1">
    <source>
        <dbReference type="EMBL" id="CCU56188.1"/>
    </source>
</evidence>
<reference evidence="1" key="1">
    <citation type="journal article" date="2013" name="J. Virol.">
        <title>New Insights into the Evolution of Entomopoxvirinae from the Complete Genome Sequences of Four Entomopoxviruses Infecting Adoxophyes honmai, Choristoneura biennis, Choristoneura rosaceana, and Mythimna separata.</title>
        <authorList>
            <person name="Theze J."/>
            <person name="Takatsuka J."/>
            <person name="Li Z."/>
            <person name="Gallais J."/>
            <person name="Doucet D."/>
            <person name="Arif B."/>
            <person name="Nakai M."/>
            <person name="Herniou E.A."/>
        </authorList>
    </citation>
    <scope>NUCLEOTIDE SEQUENCE</scope>
</reference>
<protein>
    <recommendedName>
        <fullName evidence="3">N1R/p28-like protein</fullName>
    </recommendedName>
</protein>
<dbReference type="RefSeq" id="YP_008004690.1">
    <property type="nucleotide sequence ID" value="NC_021249.1"/>
</dbReference>
<proteinExistence type="predicted"/>
<accession>A0ABM9QKZ9</accession>
<dbReference type="Proteomes" id="UP000792374">
    <property type="component" value="Genome"/>
</dbReference>